<comment type="caution">
    <text evidence="7">The sequence shown here is derived from an EMBL/GenBank/DDBJ whole genome shotgun (WGS) entry which is preliminary data.</text>
</comment>
<dbReference type="InterPro" id="IPR001123">
    <property type="entry name" value="LeuE-type"/>
</dbReference>
<proteinExistence type="predicted"/>
<keyword evidence="3 6" id="KW-0812">Transmembrane</keyword>
<evidence type="ECO:0000256" key="4">
    <source>
        <dbReference type="ARBA" id="ARBA00022989"/>
    </source>
</evidence>
<feature type="transmembrane region" description="Helical" evidence="6">
    <location>
        <begin position="138"/>
        <end position="155"/>
    </location>
</feature>
<protein>
    <submittedName>
        <fullName evidence="7">LysE family translocator</fullName>
    </submittedName>
</protein>
<name>A0ABT0LKW8_9GAMM</name>
<dbReference type="EMBL" id="JAKIKS010000313">
    <property type="protein sequence ID" value="MCL1128035.1"/>
    <property type="molecule type" value="Genomic_DNA"/>
</dbReference>
<evidence type="ECO:0000256" key="3">
    <source>
        <dbReference type="ARBA" id="ARBA00022692"/>
    </source>
</evidence>
<feature type="transmembrane region" description="Helical" evidence="6">
    <location>
        <begin position="98"/>
        <end position="126"/>
    </location>
</feature>
<evidence type="ECO:0000313" key="8">
    <source>
        <dbReference type="Proteomes" id="UP001203423"/>
    </source>
</evidence>
<keyword evidence="8" id="KW-1185">Reference proteome</keyword>
<dbReference type="Pfam" id="PF01810">
    <property type="entry name" value="LysE"/>
    <property type="match status" value="1"/>
</dbReference>
<evidence type="ECO:0000256" key="2">
    <source>
        <dbReference type="ARBA" id="ARBA00022475"/>
    </source>
</evidence>
<feature type="transmembrane region" description="Helical" evidence="6">
    <location>
        <begin position="29"/>
        <end position="49"/>
    </location>
</feature>
<dbReference type="RefSeq" id="WP_248943457.1">
    <property type="nucleotide sequence ID" value="NZ_JAKIKS010000313.1"/>
</dbReference>
<dbReference type="PANTHER" id="PTHR30086">
    <property type="entry name" value="ARGININE EXPORTER PROTEIN ARGO"/>
    <property type="match status" value="1"/>
</dbReference>
<feature type="transmembrane region" description="Helical" evidence="6">
    <location>
        <begin position="70"/>
        <end position="92"/>
    </location>
</feature>
<keyword evidence="2" id="KW-1003">Cell membrane</keyword>
<evidence type="ECO:0000313" key="7">
    <source>
        <dbReference type="EMBL" id="MCL1128035.1"/>
    </source>
</evidence>
<dbReference type="Proteomes" id="UP001203423">
    <property type="component" value="Unassembled WGS sequence"/>
</dbReference>
<gene>
    <name evidence="7" type="ORF">L2764_27225</name>
</gene>
<dbReference type="PANTHER" id="PTHR30086:SF20">
    <property type="entry name" value="ARGININE EXPORTER PROTEIN ARGO-RELATED"/>
    <property type="match status" value="1"/>
</dbReference>
<evidence type="ECO:0000256" key="1">
    <source>
        <dbReference type="ARBA" id="ARBA00004651"/>
    </source>
</evidence>
<evidence type="ECO:0000256" key="6">
    <source>
        <dbReference type="SAM" id="Phobius"/>
    </source>
</evidence>
<keyword evidence="5 6" id="KW-0472">Membrane</keyword>
<reference evidence="7 8" key="1">
    <citation type="submission" date="2022-01" db="EMBL/GenBank/DDBJ databases">
        <title>Whole genome-based taxonomy of the Shewanellaceae.</title>
        <authorList>
            <person name="Martin-Rodriguez A.J."/>
        </authorList>
    </citation>
    <scope>NUCLEOTIDE SEQUENCE [LARGE SCALE GENOMIC DNA]</scope>
    <source>
        <strain evidence="7 8">DSM 17177</strain>
    </source>
</reference>
<organism evidence="7 8">
    <name type="scientific">Shewanella surugensis</name>
    <dbReference type="NCBI Taxonomy" id="212020"/>
    <lineage>
        <taxon>Bacteria</taxon>
        <taxon>Pseudomonadati</taxon>
        <taxon>Pseudomonadota</taxon>
        <taxon>Gammaproteobacteria</taxon>
        <taxon>Alteromonadales</taxon>
        <taxon>Shewanellaceae</taxon>
        <taxon>Shewanella</taxon>
    </lineage>
</organism>
<sequence length="156" mass="17124">MGILFGLSVAIVGATMGLATLFSHWPELQIGVQILGAFYLVYVAFKIATSPVTPSSNTLPVNAPLLKDGFILNLLNPKAYAAFLAIFSQFMLPLANDTHAYLVTGIICLLVAAIVDTLWLCFGGLLRPRFQHPRQARTLRVIFAILMIFAIIWTFI</sequence>
<evidence type="ECO:0000256" key="5">
    <source>
        <dbReference type="ARBA" id="ARBA00023136"/>
    </source>
</evidence>
<comment type="subcellular location">
    <subcellularLocation>
        <location evidence="1">Cell membrane</location>
        <topology evidence="1">Multi-pass membrane protein</topology>
    </subcellularLocation>
</comment>
<accession>A0ABT0LKW8</accession>
<keyword evidence="4 6" id="KW-1133">Transmembrane helix</keyword>